<evidence type="ECO:0000256" key="3">
    <source>
        <dbReference type="ARBA" id="ARBA00023082"/>
    </source>
</evidence>
<dbReference type="InterPro" id="IPR036388">
    <property type="entry name" value="WH-like_DNA-bd_sf"/>
</dbReference>
<organism evidence="9 10">
    <name type="scientific">Asanoa siamensis</name>
    <dbReference type="NCBI Taxonomy" id="926357"/>
    <lineage>
        <taxon>Bacteria</taxon>
        <taxon>Bacillati</taxon>
        <taxon>Actinomycetota</taxon>
        <taxon>Actinomycetes</taxon>
        <taxon>Micromonosporales</taxon>
        <taxon>Micromonosporaceae</taxon>
        <taxon>Asanoa</taxon>
    </lineage>
</organism>
<dbReference type="Gene3D" id="1.10.10.10">
    <property type="entry name" value="Winged helix-like DNA-binding domain superfamily/Winged helix DNA-binding domain"/>
    <property type="match status" value="1"/>
</dbReference>
<dbReference type="InterPro" id="IPR013249">
    <property type="entry name" value="RNA_pol_sigma70_r4_t2"/>
</dbReference>
<dbReference type="SUPFAM" id="SSF88946">
    <property type="entry name" value="Sigma2 domain of RNA polymerase sigma factors"/>
    <property type="match status" value="1"/>
</dbReference>
<dbReference type="PANTHER" id="PTHR43133">
    <property type="entry name" value="RNA POLYMERASE ECF-TYPE SIGMA FACTO"/>
    <property type="match status" value="1"/>
</dbReference>
<evidence type="ECO:0000256" key="6">
    <source>
        <dbReference type="SAM" id="MobiDB-lite"/>
    </source>
</evidence>
<evidence type="ECO:0000256" key="5">
    <source>
        <dbReference type="ARBA" id="ARBA00023163"/>
    </source>
</evidence>
<gene>
    <name evidence="9" type="primary">rpoE_3</name>
    <name evidence="9" type="ORF">Asi02nite_11200</name>
</gene>
<dbReference type="InterPro" id="IPR039425">
    <property type="entry name" value="RNA_pol_sigma-70-like"/>
</dbReference>
<dbReference type="Gene3D" id="1.10.1740.10">
    <property type="match status" value="1"/>
</dbReference>
<comment type="caution">
    <text evidence="9">The sequence shown here is derived from an EMBL/GenBank/DDBJ whole genome shotgun (WGS) entry which is preliminary data.</text>
</comment>
<evidence type="ECO:0000313" key="9">
    <source>
        <dbReference type="EMBL" id="GIF71602.1"/>
    </source>
</evidence>
<sequence length="203" mass="22144">MAEGAAGLKPADEDGFREFVASEMATLRKLAYVTCGNWHAAEDAVANTLAKLYPRWAGLDRPDLYARTMVVRAAIDETRRPWWRRERSAGHELPDVAGSDPSGITDEGLRVRAALRAVPARQRAVLVLRFYLDMTVEEAADVLGVRTPTIRSQTSRGLANLREALAASGVDLDENPEPGAWIDAAQGHRGSGDLRGTTPALRR</sequence>
<protein>
    <submittedName>
        <fullName evidence="9">RNA polymerase sigma24 factor</fullName>
    </submittedName>
</protein>
<dbReference type="PANTHER" id="PTHR43133:SF50">
    <property type="entry name" value="ECF RNA POLYMERASE SIGMA FACTOR SIGM"/>
    <property type="match status" value="1"/>
</dbReference>
<dbReference type="CDD" id="cd06171">
    <property type="entry name" value="Sigma70_r4"/>
    <property type="match status" value="1"/>
</dbReference>
<dbReference type="InterPro" id="IPR013324">
    <property type="entry name" value="RNA_pol_sigma_r3/r4-like"/>
</dbReference>
<dbReference type="Proteomes" id="UP000604117">
    <property type="component" value="Unassembled WGS sequence"/>
</dbReference>
<feature type="domain" description="RNA polymerase sigma-70 region 2" evidence="7">
    <location>
        <begin position="22"/>
        <end position="84"/>
    </location>
</feature>
<evidence type="ECO:0000259" key="8">
    <source>
        <dbReference type="Pfam" id="PF08281"/>
    </source>
</evidence>
<evidence type="ECO:0000259" key="7">
    <source>
        <dbReference type="Pfam" id="PF04542"/>
    </source>
</evidence>
<comment type="similarity">
    <text evidence="1">Belongs to the sigma-70 factor family. ECF subfamily.</text>
</comment>
<evidence type="ECO:0000313" key="10">
    <source>
        <dbReference type="Proteomes" id="UP000604117"/>
    </source>
</evidence>
<feature type="region of interest" description="Disordered" evidence="6">
    <location>
        <begin position="176"/>
        <end position="203"/>
    </location>
</feature>
<proteinExistence type="inferred from homology"/>
<accession>A0ABQ4CL69</accession>
<reference evidence="9 10" key="1">
    <citation type="submission" date="2021-01" db="EMBL/GenBank/DDBJ databases">
        <title>Whole genome shotgun sequence of Asanoa siamensis NBRC 107932.</title>
        <authorList>
            <person name="Komaki H."/>
            <person name="Tamura T."/>
        </authorList>
    </citation>
    <scope>NUCLEOTIDE SEQUENCE [LARGE SCALE GENOMIC DNA]</scope>
    <source>
        <strain evidence="9 10">NBRC 107932</strain>
    </source>
</reference>
<dbReference type="InterPro" id="IPR013325">
    <property type="entry name" value="RNA_pol_sigma_r2"/>
</dbReference>
<dbReference type="Pfam" id="PF08281">
    <property type="entry name" value="Sigma70_r4_2"/>
    <property type="match status" value="1"/>
</dbReference>
<evidence type="ECO:0000256" key="4">
    <source>
        <dbReference type="ARBA" id="ARBA00023125"/>
    </source>
</evidence>
<keyword evidence="3" id="KW-0731">Sigma factor</keyword>
<keyword evidence="5" id="KW-0804">Transcription</keyword>
<evidence type="ECO:0000256" key="2">
    <source>
        <dbReference type="ARBA" id="ARBA00023015"/>
    </source>
</evidence>
<dbReference type="NCBIfam" id="TIGR02937">
    <property type="entry name" value="sigma70-ECF"/>
    <property type="match status" value="1"/>
</dbReference>
<name>A0ABQ4CL69_9ACTN</name>
<dbReference type="EMBL" id="BONE01000006">
    <property type="protein sequence ID" value="GIF71602.1"/>
    <property type="molecule type" value="Genomic_DNA"/>
</dbReference>
<keyword evidence="4" id="KW-0238">DNA-binding</keyword>
<dbReference type="Pfam" id="PF04542">
    <property type="entry name" value="Sigma70_r2"/>
    <property type="match status" value="1"/>
</dbReference>
<feature type="domain" description="RNA polymerase sigma factor 70 region 4 type 2" evidence="8">
    <location>
        <begin position="110"/>
        <end position="161"/>
    </location>
</feature>
<dbReference type="InterPro" id="IPR007627">
    <property type="entry name" value="RNA_pol_sigma70_r2"/>
</dbReference>
<dbReference type="SUPFAM" id="SSF88659">
    <property type="entry name" value="Sigma3 and sigma4 domains of RNA polymerase sigma factors"/>
    <property type="match status" value="1"/>
</dbReference>
<dbReference type="InterPro" id="IPR014284">
    <property type="entry name" value="RNA_pol_sigma-70_dom"/>
</dbReference>
<evidence type="ECO:0000256" key="1">
    <source>
        <dbReference type="ARBA" id="ARBA00010641"/>
    </source>
</evidence>
<keyword evidence="2" id="KW-0805">Transcription regulation</keyword>
<keyword evidence="10" id="KW-1185">Reference proteome</keyword>